<evidence type="ECO:0000256" key="24">
    <source>
        <dbReference type="SAM" id="SignalP"/>
    </source>
</evidence>
<dbReference type="OrthoDB" id="643280at2759"/>
<dbReference type="InterPro" id="IPR024171">
    <property type="entry name" value="SRK-like_kinase"/>
</dbReference>
<dbReference type="EC" id="2.7.11.1" evidence="20"/>
<evidence type="ECO:0000256" key="14">
    <source>
        <dbReference type="ARBA" id="ARBA00023136"/>
    </source>
</evidence>
<dbReference type="InterPro" id="IPR000719">
    <property type="entry name" value="Prot_kinase_dom"/>
</dbReference>
<reference evidence="28" key="1">
    <citation type="journal article" date="2022" name="Front. Genet.">
        <title>Chromosome-Scale Assembly of the Dendrobium nobile Genome Provides Insights Into the Molecular Mechanism of the Biosynthesis of the Medicinal Active Ingredient of Dendrobium.</title>
        <authorList>
            <person name="Xu Q."/>
            <person name="Niu S.-C."/>
            <person name="Li K.-L."/>
            <person name="Zheng P.-J."/>
            <person name="Zhang X.-J."/>
            <person name="Jia Y."/>
            <person name="Liu Y."/>
            <person name="Niu Y.-X."/>
            <person name="Yu L.-H."/>
            <person name="Chen D.-F."/>
            <person name="Zhang G.-Q."/>
        </authorList>
    </citation>
    <scope>NUCLEOTIDE SEQUENCE</scope>
    <source>
        <tissue evidence="28">Leaf</tissue>
    </source>
</reference>
<feature type="chain" id="PRO_5035756697" description="Receptor-like serine/threonine-protein kinase" evidence="24">
    <location>
        <begin position="30"/>
        <end position="813"/>
    </location>
</feature>
<dbReference type="FunFam" id="2.90.10.10:FF:000002">
    <property type="entry name" value="Serine/threonine-protein kinase"/>
    <property type="match status" value="1"/>
</dbReference>
<feature type="domain" description="Protein kinase" evidence="25">
    <location>
        <begin position="488"/>
        <end position="759"/>
    </location>
</feature>
<dbReference type="InterPro" id="IPR036426">
    <property type="entry name" value="Bulb-type_lectin_dom_sf"/>
</dbReference>
<keyword evidence="9" id="KW-0430">Lectin</keyword>
<comment type="subcellular location">
    <subcellularLocation>
        <location evidence="1">Cell membrane</location>
        <topology evidence="1">Single-pass type I membrane protein</topology>
    </subcellularLocation>
</comment>
<dbReference type="Pfam" id="PF00069">
    <property type="entry name" value="Pkinase"/>
    <property type="match status" value="1"/>
</dbReference>
<dbReference type="EMBL" id="JAGYWB010000003">
    <property type="protein sequence ID" value="KAI0527302.1"/>
    <property type="molecule type" value="Genomic_DNA"/>
</dbReference>
<comment type="catalytic activity">
    <reaction evidence="19 20">
        <text>L-seryl-[protein] + ATP = O-phospho-L-seryl-[protein] + ADP + H(+)</text>
        <dbReference type="Rhea" id="RHEA:17989"/>
        <dbReference type="Rhea" id="RHEA-COMP:9863"/>
        <dbReference type="Rhea" id="RHEA-COMP:11604"/>
        <dbReference type="ChEBI" id="CHEBI:15378"/>
        <dbReference type="ChEBI" id="CHEBI:29999"/>
        <dbReference type="ChEBI" id="CHEBI:30616"/>
        <dbReference type="ChEBI" id="CHEBI:83421"/>
        <dbReference type="ChEBI" id="CHEBI:456216"/>
        <dbReference type="EC" id="2.7.11.1"/>
    </reaction>
</comment>
<evidence type="ECO:0000256" key="22">
    <source>
        <dbReference type="SAM" id="MobiDB-lite"/>
    </source>
</evidence>
<sequence length="813" mass="90117">MAANISPYKFVSKLLLLTAFFLNTKISMATNSLSFGQSLSGNQTLVSKDGTFALGFFTPGNSHKFYIGVWYNKLPGQTIFWVANRKAPVSDPTTSKLQISDLGNLVLLDSAKSPIWSSNSTAKVNIAILLDTGNLVLRNDSNSEVDIWQSFAHPTDTWMPGGWLGVNKITGEYQSLTSWKSTEDPAPGLFGQSMNPDGSDEYVLIWNGSNIYWSSGLWNGQYFSNVPGTREKTAFNFTFVDNKERKFATYTMVMDSILTRFVVDSEGQGKQWFWINNTQQWQTEFTQPLAHCDVYSLCGPFGVCDEKNPDSICRCAEGFKPASEQEWANTDWSSGCLRKSQLQCEKDGFFPMPNMRLPANIPESLNLTNEVECKEACLKNCSCTAYVYGTGCSIWKGELRNLQQPNVGGENGGTLYLRLAASDLPSPSSSNTNVVAVVVGAVAGGVVILVIVFSLVWLCRRRKIRGQAAMVEGSLVQFSYGDLQRITKNFSEKIGSGGFGSVFKGILPNSIPVAVKKLEDAVQGEKQFRAEVRTLGAIQHVNLVQLHGFCSVGNKRLLVYEYMPRSSLDSQLFSDSPTELNWEIRFQIILGTARGLAYLHEECRECIVHCDVKPDNVLLDADYNPKVSDFGMAKLIGRDFSKVLTTMRGTVGYLAPEWISGLPITPKVDVYSYGMMIFEVVSGKRNNMHSDDGSLAFYPSWASRKIVEGDVKSLLDKRLEDVDVEQLTRVCRVACWCIQDSEDQRPGMGQVVQILEGALEVNMPPVPTALQNMIGSQNSAVHSLRNEEKGESRKEMTIESFVDNEDGETTVSR</sequence>
<dbReference type="CDD" id="cd00028">
    <property type="entry name" value="B_lectin"/>
    <property type="match status" value="1"/>
</dbReference>
<dbReference type="Pfam" id="PF08276">
    <property type="entry name" value="PAN_2"/>
    <property type="match status" value="1"/>
</dbReference>
<evidence type="ECO:0000256" key="8">
    <source>
        <dbReference type="ARBA" id="ARBA00022729"/>
    </source>
</evidence>
<keyword evidence="10 20" id="KW-0547">Nucleotide-binding</keyword>
<evidence type="ECO:0000256" key="2">
    <source>
        <dbReference type="ARBA" id="ARBA00022475"/>
    </source>
</evidence>
<evidence type="ECO:0000256" key="10">
    <source>
        <dbReference type="ARBA" id="ARBA00022741"/>
    </source>
</evidence>
<evidence type="ECO:0000256" key="23">
    <source>
        <dbReference type="SAM" id="Phobius"/>
    </source>
</evidence>
<keyword evidence="6 20" id="KW-0808">Transferase</keyword>
<keyword evidence="8 24" id="KW-0732">Signal</keyword>
<dbReference type="PIRSF" id="PIRSF000641">
    <property type="entry name" value="SRK"/>
    <property type="match status" value="1"/>
</dbReference>
<evidence type="ECO:0000256" key="13">
    <source>
        <dbReference type="ARBA" id="ARBA00022989"/>
    </source>
</evidence>
<dbReference type="PANTHER" id="PTHR47974:SF19">
    <property type="entry name" value="RECEPTOR-LIKE SERINE_THREONINE-PROTEIN KINASE"/>
    <property type="match status" value="1"/>
</dbReference>
<keyword evidence="5" id="KW-0597">Phosphoprotein</keyword>
<feature type="domain" description="Bulb-type lectin" evidence="26">
    <location>
        <begin position="30"/>
        <end position="150"/>
    </location>
</feature>
<accession>A0A8T3C866</accession>
<dbReference type="InterPro" id="IPR003609">
    <property type="entry name" value="Pan_app"/>
</dbReference>
<dbReference type="SMART" id="SM00108">
    <property type="entry name" value="B_lectin"/>
    <property type="match status" value="1"/>
</dbReference>
<dbReference type="PROSITE" id="PS50011">
    <property type="entry name" value="PROTEIN_KINASE_DOM"/>
    <property type="match status" value="1"/>
</dbReference>
<dbReference type="PROSITE" id="PS50948">
    <property type="entry name" value="PAN"/>
    <property type="match status" value="1"/>
</dbReference>
<keyword evidence="11 20" id="KW-0418">Kinase</keyword>
<evidence type="ECO:0000256" key="9">
    <source>
        <dbReference type="ARBA" id="ARBA00022734"/>
    </source>
</evidence>
<gene>
    <name evidence="28" type="ORF">KFK09_002901</name>
</gene>
<comment type="caution">
    <text evidence="28">The sequence shown here is derived from an EMBL/GenBank/DDBJ whole genome shotgun (WGS) entry which is preliminary data.</text>
</comment>
<feature type="transmembrane region" description="Helical" evidence="23">
    <location>
        <begin position="434"/>
        <end position="458"/>
    </location>
</feature>
<evidence type="ECO:0000259" key="25">
    <source>
        <dbReference type="PROSITE" id="PS50011"/>
    </source>
</evidence>
<dbReference type="SMART" id="SM00473">
    <property type="entry name" value="PAN_AP"/>
    <property type="match status" value="1"/>
</dbReference>
<name>A0A8T3C866_DENNO</name>
<evidence type="ECO:0000256" key="20">
    <source>
        <dbReference type="PIRNR" id="PIRNR000641"/>
    </source>
</evidence>
<evidence type="ECO:0000256" key="1">
    <source>
        <dbReference type="ARBA" id="ARBA00004251"/>
    </source>
</evidence>
<proteinExistence type="inferred from homology"/>
<dbReference type="PANTHER" id="PTHR47974">
    <property type="entry name" value="OS07G0415500 PROTEIN"/>
    <property type="match status" value="1"/>
</dbReference>
<feature type="compositionally biased region" description="Acidic residues" evidence="22">
    <location>
        <begin position="802"/>
        <end position="813"/>
    </location>
</feature>
<keyword evidence="14 23" id="KW-0472">Membrane</keyword>
<evidence type="ECO:0000256" key="19">
    <source>
        <dbReference type="ARBA" id="ARBA00048679"/>
    </source>
</evidence>
<dbReference type="PROSITE" id="PS50927">
    <property type="entry name" value="BULB_LECTIN"/>
    <property type="match status" value="1"/>
</dbReference>
<dbReference type="GO" id="GO:0030246">
    <property type="term" value="F:carbohydrate binding"/>
    <property type="evidence" value="ECO:0007669"/>
    <property type="project" value="UniProtKB-KW"/>
</dbReference>
<protein>
    <recommendedName>
        <fullName evidence="20">Receptor-like serine/threonine-protein kinase</fullName>
        <ecNumber evidence="20">2.7.11.1</ecNumber>
    </recommendedName>
</protein>
<organism evidence="28 29">
    <name type="scientific">Dendrobium nobile</name>
    <name type="common">Orchid</name>
    <dbReference type="NCBI Taxonomy" id="94219"/>
    <lineage>
        <taxon>Eukaryota</taxon>
        <taxon>Viridiplantae</taxon>
        <taxon>Streptophyta</taxon>
        <taxon>Embryophyta</taxon>
        <taxon>Tracheophyta</taxon>
        <taxon>Spermatophyta</taxon>
        <taxon>Magnoliopsida</taxon>
        <taxon>Liliopsida</taxon>
        <taxon>Asparagales</taxon>
        <taxon>Orchidaceae</taxon>
        <taxon>Epidendroideae</taxon>
        <taxon>Malaxideae</taxon>
        <taxon>Dendrobiinae</taxon>
        <taxon>Dendrobium</taxon>
    </lineage>
</organism>
<dbReference type="GO" id="GO:0004674">
    <property type="term" value="F:protein serine/threonine kinase activity"/>
    <property type="evidence" value="ECO:0007669"/>
    <property type="project" value="UniProtKB-KW"/>
</dbReference>
<evidence type="ECO:0000313" key="28">
    <source>
        <dbReference type="EMBL" id="KAI0527302.1"/>
    </source>
</evidence>
<dbReference type="CDD" id="cd01098">
    <property type="entry name" value="PAN_AP_plant"/>
    <property type="match status" value="1"/>
</dbReference>
<keyword evidence="13 23" id="KW-1133">Transmembrane helix</keyword>
<dbReference type="GO" id="GO:0005524">
    <property type="term" value="F:ATP binding"/>
    <property type="evidence" value="ECO:0007669"/>
    <property type="project" value="UniProtKB-UniRule"/>
</dbReference>
<dbReference type="Gene3D" id="1.10.510.10">
    <property type="entry name" value="Transferase(Phosphotransferase) domain 1"/>
    <property type="match status" value="1"/>
</dbReference>
<keyword evidence="16" id="KW-0675">Receptor</keyword>
<evidence type="ECO:0000256" key="12">
    <source>
        <dbReference type="ARBA" id="ARBA00022840"/>
    </source>
</evidence>
<feature type="signal peptide" evidence="24">
    <location>
        <begin position="1"/>
        <end position="29"/>
    </location>
</feature>
<dbReference type="GO" id="GO:0051707">
    <property type="term" value="P:response to other organism"/>
    <property type="evidence" value="ECO:0007669"/>
    <property type="project" value="UniProtKB-ARBA"/>
</dbReference>
<evidence type="ECO:0000256" key="21">
    <source>
        <dbReference type="PROSITE-ProRule" id="PRU10141"/>
    </source>
</evidence>
<dbReference type="SMART" id="SM00220">
    <property type="entry name" value="S_TKc"/>
    <property type="match status" value="1"/>
</dbReference>
<evidence type="ECO:0000256" key="11">
    <source>
        <dbReference type="ARBA" id="ARBA00022777"/>
    </source>
</evidence>
<evidence type="ECO:0000256" key="16">
    <source>
        <dbReference type="ARBA" id="ARBA00023170"/>
    </source>
</evidence>
<dbReference type="InterPro" id="IPR001480">
    <property type="entry name" value="Bulb-type_lectin_dom"/>
</dbReference>
<keyword evidence="3 20" id="KW-0723">Serine/threonine-protein kinase</keyword>
<evidence type="ECO:0000256" key="4">
    <source>
        <dbReference type="ARBA" id="ARBA00022536"/>
    </source>
</evidence>
<feature type="region of interest" description="Disordered" evidence="22">
    <location>
        <begin position="784"/>
        <end position="813"/>
    </location>
</feature>
<dbReference type="Proteomes" id="UP000829196">
    <property type="component" value="Unassembled WGS sequence"/>
</dbReference>
<dbReference type="Gene3D" id="3.30.200.20">
    <property type="entry name" value="Phosphorylase Kinase, domain 1"/>
    <property type="match status" value="1"/>
</dbReference>
<dbReference type="InterPro" id="IPR017441">
    <property type="entry name" value="Protein_kinase_ATP_BS"/>
</dbReference>
<evidence type="ECO:0000259" key="27">
    <source>
        <dbReference type="PROSITE" id="PS50948"/>
    </source>
</evidence>
<dbReference type="Pfam" id="PF01453">
    <property type="entry name" value="B_lectin"/>
    <property type="match status" value="1"/>
</dbReference>
<dbReference type="GO" id="GO:0005886">
    <property type="term" value="C:plasma membrane"/>
    <property type="evidence" value="ECO:0007669"/>
    <property type="project" value="UniProtKB-SubCell"/>
</dbReference>
<dbReference type="Pfam" id="PF00954">
    <property type="entry name" value="S_locus_glycop"/>
    <property type="match status" value="1"/>
</dbReference>
<feature type="compositionally biased region" description="Basic and acidic residues" evidence="22">
    <location>
        <begin position="784"/>
        <end position="797"/>
    </location>
</feature>
<keyword evidence="7 23" id="KW-0812">Transmembrane</keyword>
<dbReference type="SUPFAM" id="SSF51110">
    <property type="entry name" value="alpha-D-mannose-specific plant lectins"/>
    <property type="match status" value="1"/>
</dbReference>
<evidence type="ECO:0000256" key="3">
    <source>
        <dbReference type="ARBA" id="ARBA00022527"/>
    </source>
</evidence>
<comment type="catalytic activity">
    <reaction evidence="18 20">
        <text>L-threonyl-[protein] + ATP = O-phospho-L-threonyl-[protein] + ADP + H(+)</text>
        <dbReference type="Rhea" id="RHEA:46608"/>
        <dbReference type="Rhea" id="RHEA-COMP:11060"/>
        <dbReference type="Rhea" id="RHEA-COMP:11605"/>
        <dbReference type="ChEBI" id="CHEBI:15378"/>
        <dbReference type="ChEBI" id="CHEBI:30013"/>
        <dbReference type="ChEBI" id="CHEBI:30616"/>
        <dbReference type="ChEBI" id="CHEBI:61977"/>
        <dbReference type="ChEBI" id="CHEBI:456216"/>
        <dbReference type="EC" id="2.7.11.1"/>
    </reaction>
</comment>
<evidence type="ECO:0000256" key="7">
    <source>
        <dbReference type="ARBA" id="ARBA00022692"/>
    </source>
</evidence>
<keyword evidence="12 20" id="KW-0067">ATP-binding</keyword>
<dbReference type="FunFam" id="3.30.200.20:FF:000370">
    <property type="entry name" value="Receptor-like protein kinase 4"/>
    <property type="match status" value="1"/>
</dbReference>
<evidence type="ECO:0000313" key="29">
    <source>
        <dbReference type="Proteomes" id="UP000829196"/>
    </source>
</evidence>
<evidence type="ECO:0000256" key="18">
    <source>
        <dbReference type="ARBA" id="ARBA00047899"/>
    </source>
</evidence>
<evidence type="ECO:0000256" key="6">
    <source>
        <dbReference type="ARBA" id="ARBA00022679"/>
    </source>
</evidence>
<dbReference type="InterPro" id="IPR011009">
    <property type="entry name" value="Kinase-like_dom_sf"/>
</dbReference>
<dbReference type="AlphaFoldDB" id="A0A8T3C866"/>
<dbReference type="SMR" id="A0A8T3C866"/>
<dbReference type="InterPro" id="IPR000858">
    <property type="entry name" value="S_locus_glycoprot_dom"/>
</dbReference>
<feature type="binding site" evidence="21">
    <location>
        <position position="517"/>
    </location>
    <ligand>
        <name>ATP</name>
        <dbReference type="ChEBI" id="CHEBI:30616"/>
    </ligand>
</feature>
<dbReference type="Gene3D" id="2.90.10.10">
    <property type="entry name" value="Bulb-type lectin domain"/>
    <property type="match status" value="1"/>
</dbReference>
<keyword evidence="2" id="KW-1003">Cell membrane</keyword>
<evidence type="ECO:0000256" key="17">
    <source>
        <dbReference type="ARBA" id="ARBA00023180"/>
    </source>
</evidence>
<dbReference type="PROSITE" id="PS00107">
    <property type="entry name" value="PROTEIN_KINASE_ATP"/>
    <property type="match status" value="1"/>
</dbReference>
<evidence type="ECO:0000256" key="5">
    <source>
        <dbReference type="ARBA" id="ARBA00022553"/>
    </source>
</evidence>
<keyword evidence="29" id="KW-1185">Reference proteome</keyword>
<dbReference type="CDD" id="cd14066">
    <property type="entry name" value="STKc_IRAK"/>
    <property type="match status" value="1"/>
</dbReference>
<feature type="domain" description="Apple" evidence="27">
    <location>
        <begin position="344"/>
        <end position="420"/>
    </location>
</feature>
<dbReference type="FunFam" id="1.10.510.10:FF:000227">
    <property type="entry name" value="Serine/threonine-protein kinase"/>
    <property type="match status" value="1"/>
</dbReference>
<keyword evidence="4" id="KW-0245">EGF-like domain</keyword>
<dbReference type="InterPro" id="IPR008271">
    <property type="entry name" value="Ser/Thr_kinase_AS"/>
</dbReference>
<dbReference type="PROSITE" id="PS00108">
    <property type="entry name" value="PROTEIN_KINASE_ST"/>
    <property type="match status" value="1"/>
</dbReference>
<comment type="similarity">
    <text evidence="20">Belongs to the protein kinase superfamily. Ser/Thr protein kinase family.</text>
</comment>
<keyword evidence="15" id="KW-1015">Disulfide bond</keyword>
<evidence type="ECO:0000256" key="15">
    <source>
        <dbReference type="ARBA" id="ARBA00023157"/>
    </source>
</evidence>
<dbReference type="SUPFAM" id="SSF56112">
    <property type="entry name" value="Protein kinase-like (PK-like)"/>
    <property type="match status" value="1"/>
</dbReference>
<evidence type="ECO:0000259" key="26">
    <source>
        <dbReference type="PROSITE" id="PS50927"/>
    </source>
</evidence>
<keyword evidence="17" id="KW-0325">Glycoprotein</keyword>
<dbReference type="GO" id="GO:0048544">
    <property type="term" value="P:recognition of pollen"/>
    <property type="evidence" value="ECO:0007669"/>
    <property type="project" value="InterPro"/>
</dbReference>